<dbReference type="RefSeq" id="WP_148814066.1">
    <property type="nucleotide sequence ID" value="NZ_CP043046.1"/>
</dbReference>
<accession>A0A5C0AWD5</accession>
<dbReference type="Gene3D" id="1.25.10.10">
    <property type="entry name" value="Leucine-rich Repeat Variant"/>
    <property type="match status" value="1"/>
</dbReference>
<dbReference type="AlphaFoldDB" id="A0A5C0AWD5"/>
<name>A0A5C0AWD5_9BURK</name>
<dbReference type="EMBL" id="CP043046">
    <property type="protein sequence ID" value="QEI05683.1"/>
    <property type="molecule type" value="Genomic_DNA"/>
</dbReference>
<dbReference type="InterPro" id="IPR011989">
    <property type="entry name" value="ARM-like"/>
</dbReference>
<sequence length="347" mass="38304">MAQNRRVAETERETLQTAVRNLASSAHLAADAIKDMDALTQVTSALPMSKLVYWERVIRNELAFASRERVDARPAWMQTLLPLKQPKEGPRINRFPTWMDVVSYDGHARERALRTLAGPAPNGFFLALAVRRLNDWVPDVRAVARQAVPELARTSDPEHVADMLCTILPTWTSWGRAEAADKAVLTTLVHIEGVAASLRHRIITSPAGPMPAMLVQVLRTDALDEDLAQIAVQAIQPAVRAQAYRALLLGKAVWVEASRWEWTDIRYCQGRMQKILGERTLQHAPALLASLQTAAADQAPLVRRVAAEALIREMRSLGDAGLTLASKLSTDASPPVAERGKFALKLM</sequence>
<proteinExistence type="predicted"/>
<evidence type="ECO:0000313" key="1">
    <source>
        <dbReference type="EMBL" id="QEI05683.1"/>
    </source>
</evidence>
<reference evidence="1 2" key="1">
    <citation type="submission" date="2019-08" db="EMBL/GenBank/DDBJ databases">
        <title>Amphibian skin-associated Pigmentiphaga: genome sequence and occurrence across geography and hosts.</title>
        <authorList>
            <person name="Bletz M.C."/>
            <person name="Bunk B."/>
            <person name="Sproeer C."/>
            <person name="Biwer P."/>
            <person name="Reiter S."/>
            <person name="Rabemananjara F.C.E."/>
            <person name="Schulz S."/>
            <person name="Overmann J."/>
            <person name="Vences M."/>
        </authorList>
    </citation>
    <scope>NUCLEOTIDE SEQUENCE [LARGE SCALE GENOMIC DNA]</scope>
    <source>
        <strain evidence="1 2">Mada1488</strain>
    </source>
</reference>
<dbReference type="KEGG" id="pacr:FXN63_07385"/>
<dbReference type="Proteomes" id="UP000325161">
    <property type="component" value="Chromosome"/>
</dbReference>
<gene>
    <name evidence="1" type="ORF">FXN63_07385</name>
</gene>
<organism evidence="1 2">
    <name type="scientific">Pigmentiphaga aceris</name>
    <dbReference type="NCBI Taxonomy" id="1940612"/>
    <lineage>
        <taxon>Bacteria</taxon>
        <taxon>Pseudomonadati</taxon>
        <taxon>Pseudomonadota</taxon>
        <taxon>Betaproteobacteria</taxon>
        <taxon>Burkholderiales</taxon>
        <taxon>Alcaligenaceae</taxon>
        <taxon>Pigmentiphaga</taxon>
    </lineage>
</organism>
<evidence type="ECO:0000313" key="2">
    <source>
        <dbReference type="Proteomes" id="UP000325161"/>
    </source>
</evidence>
<dbReference type="OrthoDB" id="6534366at2"/>
<keyword evidence="2" id="KW-1185">Reference proteome</keyword>
<protein>
    <submittedName>
        <fullName evidence="1">Uncharacterized protein</fullName>
    </submittedName>
</protein>